<organism evidence="1 2">
    <name type="scientific">Pleurodeles waltl</name>
    <name type="common">Iberian ribbed newt</name>
    <dbReference type="NCBI Taxonomy" id="8319"/>
    <lineage>
        <taxon>Eukaryota</taxon>
        <taxon>Metazoa</taxon>
        <taxon>Chordata</taxon>
        <taxon>Craniata</taxon>
        <taxon>Vertebrata</taxon>
        <taxon>Euteleostomi</taxon>
        <taxon>Amphibia</taxon>
        <taxon>Batrachia</taxon>
        <taxon>Caudata</taxon>
        <taxon>Salamandroidea</taxon>
        <taxon>Salamandridae</taxon>
        <taxon>Pleurodelinae</taxon>
        <taxon>Pleurodeles</taxon>
    </lineage>
</organism>
<name>A0AAV7SD82_PLEWA</name>
<reference evidence="1" key="1">
    <citation type="journal article" date="2022" name="bioRxiv">
        <title>Sequencing and chromosome-scale assembly of the giantPleurodeles waltlgenome.</title>
        <authorList>
            <person name="Brown T."/>
            <person name="Elewa A."/>
            <person name="Iarovenko S."/>
            <person name="Subramanian E."/>
            <person name="Araus A.J."/>
            <person name="Petzold A."/>
            <person name="Susuki M."/>
            <person name="Suzuki K.-i.T."/>
            <person name="Hayashi T."/>
            <person name="Toyoda A."/>
            <person name="Oliveira C."/>
            <person name="Osipova E."/>
            <person name="Leigh N.D."/>
            <person name="Simon A."/>
            <person name="Yun M.H."/>
        </authorList>
    </citation>
    <scope>NUCLEOTIDE SEQUENCE</scope>
    <source>
        <strain evidence="1">20211129_DDA</strain>
        <tissue evidence="1">Liver</tissue>
    </source>
</reference>
<accession>A0AAV7SD82</accession>
<comment type="caution">
    <text evidence="1">The sequence shown here is derived from an EMBL/GenBank/DDBJ whole genome shotgun (WGS) entry which is preliminary data.</text>
</comment>
<gene>
    <name evidence="1" type="ORF">NDU88_002281</name>
</gene>
<dbReference type="AlphaFoldDB" id="A0AAV7SD82"/>
<proteinExistence type="predicted"/>
<evidence type="ECO:0000313" key="2">
    <source>
        <dbReference type="Proteomes" id="UP001066276"/>
    </source>
</evidence>
<evidence type="ECO:0000313" key="1">
    <source>
        <dbReference type="EMBL" id="KAJ1161800.1"/>
    </source>
</evidence>
<dbReference type="EMBL" id="JANPWB010000008">
    <property type="protein sequence ID" value="KAJ1161800.1"/>
    <property type="molecule type" value="Genomic_DNA"/>
</dbReference>
<dbReference type="Proteomes" id="UP001066276">
    <property type="component" value="Chromosome 4_2"/>
</dbReference>
<sequence length="203" mass="21082">MMAAVILEEIITGIQGQDSADYQETTLMQEDDGSPVDIPVLDLPDDMDDKLTTISQQMLQDVLGTLQTPLLVARRSTVAAAITEYPPTTPIVRPACSNPAEDSDDTGTTFERTVVGVQQELAKEATSCCSLFIRCNILCMSRFSVWNSVMSSTAAEVVWVALVEAGAGAVVGGGDAGGAAYGPSADEVEGPAGVAVIPGATVV</sequence>
<keyword evidence="2" id="KW-1185">Reference proteome</keyword>
<protein>
    <submittedName>
        <fullName evidence="1">Uncharacterized protein</fullName>
    </submittedName>
</protein>